<dbReference type="Proteomes" id="UP000247555">
    <property type="component" value="Unassembled WGS sequence"/>
</dbReference>
<feature type="transmembrane region" description="Helical" evidence="1">
    <location>
        <begin position="82"/>
        <end position="105"/>
    </location>
</feature>
<protein>
    <submittedName>
        <fullName evidence="3">Uncharacterized protein DUF4339</fullName>
    </submittedName>
</protein>
<dbReference type="OrthoDB" id="8859199at2"/>
<organism evidence="3 4">
    <name type="scientific">Rivihabitans pingtungensis</name>
    <dbReference type="NCBI Taxonomy" id="1054498"/>
    <lineage>
        <taxon>Bacteria</taxon>
        <taxon>Pseudomonadati</taxon>
        <taxon>Pseudomonadota</taxon>
        <taxon>Betaproteobacteria</taxon>
        <taxon>Neisseriales</taxon>
        <taxon>Aquaspirillaceae</taxon>
        <taxon>Rivihabitans</taxon>
    </lineage>
</organism>
<evidence type="ECO:0000256" key="1">
    <source>
        <dbReference type="SAM" id="Phobius"/>
    </source>
</evidence>
<comment type="caution">
    <text evidence="3">The sequence shown here is derived from an EMBL/GenBank/DDBJ whole genome shotgun (WGS) entry which is preliminary data.</text>
</comment>
<evidence type="ECO:0000313" key="4">
    <source>
        <dbReference type="Proteomes" id="UP000247555"/>
    </source>
</evidence>
<dbReference type="InterPro" id="IPR025640">
    <property type="entry name" value="GYF_2"/>
</dbReference>
<evidence type="ECO:0000313" key="3">
    <source>
        <dbReference type="EMBL" id="PXX79933.1"/>
    </source>
</evidence>
<keyword evidence="4" id="KW-1185">Reference proteome</keyword>
<gene>
    <name evidence="3" type="ORF">DFR34_105137</name>
</gene>
<feature type="transmembrane region" description="Helical" evidence="1">
    <location>
        <begin position="172"/>
        <end position="190"/>
    </location>
</feature>
<accession>A0A318L330</accession>
<dbReference type="Pfam" id="PF14237">
    <property type="entry name" value="GYF_2"/>
    <property type="match status" value="1"/>
</dbReference>
<dbReference type="AlphaFoldDB" id="A0A318L330"/>
<sequence length="194" mass="21975">MEKAVQVVSEKQWFYESEGQRKGGVPEAQIIALIKEGKLTHGAAVWCKGMPDWMKIENTELRVHLDDSAPPPLTGEHVNNTLVWVLAFAPVLGFILEGLVAGFVYHGNDHLVELAMAHNKFWYVTIALNIGLSFWDEKRLQEGGLNTEKFKGWVWLVPVYLFQRAKALKHNMAYFAVWIGAFVLMLSMAAEYGR</sequence>
<keyword evidence="1" id="KW-0472">Membrane</keyword>
<name>A0A318L330_9NEIS</name>
<proteinExistence type="predicted"/>
<feature type="domain" description="GYF" evidence="2">
    <location>
        <begin position="13"/>
        <end position="58"/>
    </location>
</feature>
<keyword evidence="1" id="KW-0812">Transmembrane</keyword>
<reference evidence="3 4" key="1">
    <citation type="submission" date="2018-05" db="EMBL/GenBank/DDBJ databases">
        <title>Genomic Encyclopedia of Type Strains, Phase IV (KMG-IV): sequencing the most valuable type-strain genomes for metagenomic binning, comparative biology and taxonomic classification.</title>
        <authorList>
            <person name="Goeker M."/>
        </authorList>
    </citation>
    <scope>NUCLEOTIDE SEQUENCE [LARGE SCALE GENOMIC DNA]</scope>
    <source>
        <strain evidence="3 4">DSM 29661</strain>
    </source>
</reference>
<evidence type="ECO:0000259" key="2">
    <source>
        <dbReference type="Pfam" id="PF14237"/>
    </source>
</evidence>
<dbReference type="RefSeq" id="WP_110390286.1">
    <property type="nucleotide sequence ID" value="NZ_QJKI01000005.1"/>
</dbReference>
<dbReference type="EMBL" id="QJKI01000005">
    <property type="protein sequence ID" value="PXX79933.1"/>
    <property type="molecule type" value="Genomic_DNA"/>
</dbReference>
<keyword evidence="1" id="KW-1133">Transmembrane helix</keyword>